<keyword evidence="2" id="KW-0028">Amino-acid biosynthesis</keyword>
<keyword evidence="1" id="KW-0560">Oxidoreductase</keyword>
<dbReference type="EMBL" id="PDLN01000002">
    <property type="protein sequence ID" value="RDW91934.1"/>
    <property type="molecule type" value="Genomic_DNA"/>
</dbReference>
<feature type="domain" description="Saccharopine dehydrogenase NADP binding" evidence="3">
    <location>
        <begin position="72"/>
        <end position="137"/>
    </location>
</feature>
<sequence>MHASHTHNIDWNLLQVRTIQAPPPFSSRPVIFTPPNILLIHELSHLPSSSNSGIPEGPLKLSGAKLAHPISLYVAGESALNAEVGKHDLGISLIPYTFHAAVIKSAIKEKEHVVTTNYVSPAMMLLDQQCKDAGITVTNEIGLDPGIDHHYAVKTTVRGTFRHAGFPEFVKVLIHMGFLSDEEQSFLEEKIA</sequence>
<keyword evidence="2" id="KW-0457">Lysine biosynthesis</keyword>
<evidence type="ECO:0000313" key="4">
    <source>
        <dbReference type="EMBL" id="RDW91934.1"/>
    </source>
</evidence>
<proteinExistence type="predicted"/>
<evidence type="ECO:0000313" key="5">
    <source>
        <dbReference type="Proteomes" id="UP000256328"/>
    </source>
</evidence>
<reference evidence="4 5" key="1">
    <citation type="journal article" date="2018" name="IMA Fungus">
        <title>IMA Genome-F 9: Draft genome sequence of Annulohypoxylon stygium, Aspergillus mulundensis, Berkeleyomyces basicola (syn. Thielaviopsis basicola), Ceratocystis smalleyi, two Cercospora beticola strains, Coleophoma cylindrospora, Fusarium fracticaudum, Phialophora cf. hyalina, and Morchella septimelata.</title>
        <authorList>
            <person name="Wingfield B.D."/>
            <person name="Bills G.F."/>
            <person name="Dong Y."/>
            <person name="Huang W."/>
            <person name="Nel W.J."/>
            <person name="Swalarsk-Parry B.S."/>
            <person name="Vaghefi N."/>
            <person name="Wilken P.M."/>
            <person name="An Z."/>
            <person name="de Beer Z.W."/>
            <person name="De Vos L."/>
            <person name="Chen L."/>
            <person name="Duong T.A."/>
            <person name="Gao Y."/>
            <person name="Hammerbacher A."/>
            <person name="Kikkert J.R."/>
            <person name="Li Y."/>
            <person name="Li H."/>
            <person name="Li K."/>
            <person name="Li Q."/>
            <person name="Liu X."/>
            <person name="Ma X."/>
            <person name="Naidoo K."/>
            <person name="Pethybridge S.J."/>
            <person name="Sun J."/>
            <person name="Steenkamp E.T."/>
            <person name="van der Nest M.A."/>
            <person name="van Wyk S."/>
            <person name="Wingfield M.J."/>
            <person name="Xiong C."/>
            <person name="Yue Q."/>
            <person name="Zhang X."/>
        </authorList>
    </citation>
    <scope>NUCLEOTIDE SEQUENCE [LARGE SCALE GENOMIC DNA]</scope>
    <source>
        <strain evidence="4 5">BP5796</strain>
    </source>
</reference>
<keyword evidence="5" id="KW-1185">Reference proteome</keyword>
<dbReference type="GO" id="GO:0005737">
    <property type="term" value="C:cytoplasm"/>
    <property type="evidence" value="ECO:0007669"/>
    <property type="project" value="TreeGrafter"/>
</dbReference>
<dbReference type="PANTHER" id="PTHR11133:SF22">
    <property type="entry name" value="ALPHA-AMINOADIPIC SEMIALDEHYDE SYNTHASE, MITOCHONDRIAL"/>
    <property type="match status" value="1"/>
</dbReference>
<gene>
    <name evidence="4" type="ORF">BP5796_01328</name>
</gene>
<dbReference type="GO" id="GO:0019878">
    <property type="term" value="P:lysine biosynthetic process via aminoadipic acid"/>
    <property type="evidence" value="ECO:0007669"/>
    <property type="project" value="TreeGrafter"/>
</dbReference>
<accession>A0A3D8T063</accession>
<dbReference type="InterPro" id="IPR005097">
    <property type="entry name" value="Sacchrp_dh_NADP-bd"/>
</dbReference>
<dbReference type="InterPro" id="IPR036291">
    <property type="entry name" value="NAD(P)-bd_dom_sf"/>
</dbReference>
<organism evidence="4 5">
    <name type="scientific">Coleophoma crateriformis</name>
    <dbReference type="NCBI Taxonomy" id="565419"/>
    <lineage>
        <taxon>Eukaryota</taxon>
        <taxon>Fungi</taxon>
        <taxon>Dikarya</taxon>
        <taxon>Ascomycota</taxon>
        <taxon>Pezizomycotina</taxon>
        <taxon>Leotiomycetes</taxon>
        <taxon>Helotiales</taxon>
        <taxon>Dermateaceae</taxon>
        <taxon>Coleophoma</taxon>
    </lineage>
</organism>
<dbReference type="OrthoDB" id="10059875at2759"/>
<dbReference type="SUPFAM" id="SSF51735">
    <property type="entry name" value="NAD(P)-binding Rossmann-fold domains"/>
    <property type="match status" value="1"/>
</dbReference>
<dbReference type="GO" id="GO:0004753">
    <property type="term" value="F:saccharopine dehydrogenase activity"/>
    <property type="evidence" value="ECO:0007669"/>
    <property type="project" value="TreeGrafter"/>
</dbReference>
<dbReference type="InterPro" id="IPR051168">
    <property type="entry name" value="AASS"/>
</dbReference>
<dbReference type="Pfam" id="PF03435">
    <property type="entry name" value="Sacchrp_dh_NADP"/>
    <property type="match status" value="1"/>
</dbReference>
<dbReference type="AlphaFoldDB" id="A0A3D8T063"/>
<dbReference type="Proteomes" id="UP000256328">
    <property type="component" value="Unassembled WGS sequence"/>
</dbReference>
<evidence type="ECO:0000256" key="2">
    <source>
        <dbReference type="ARBA" id="ARBA00023154"/>
    </source>
</evidence>
<dbReference type="Gene3D" id="3.40.50.720">
    <property type="entry name" value="NAD(P)-binding Rossmann-like Domain"/>
    <property type="match status" value="1"/>
</dbReference>
<comment type="caution">
    <text evidence="4">The sequence shown here is derived from an EMBL/GenBank/DDBJ whole genome shotgun (WGS) entry which is preliminary data.</text>
</comment>
<evidence type="ECO:0000256" key="1">
    <source>
        <dbReference type="ARBA" id="ARBA00023002"/>
    </source>
</evidence>
<protein>
    <recommendedName>
        <fullName evidence="3">Saccharopine dehydrogenase NADP binding domain-containing protein</fullName>
    </recommendedName>
</protein>
<name>A0A3D8T063_9HELO</name>
<evidence type="ECO:0000259" key="3">
    <source>
        <dbReference type="Pfam" id="PF03435"/>
    </source>
</evidence>
<dbReference type="PANTHER" id="PTHR11133">
    <property type="entry name" value="SACCHAROPINE DEHYDROGENASE"/>
    <property type="match status" value="1"/>
</dbReference>